<evidence type="ECO:0000313" key="1">
    <source>
        <dbReference type="EMBL" id="KWX08957.1"/>
    </source>
</evidence>
<dbReference type="Gene3D" id="3.20.20.140">
    <property type="entry name" value="Metal-dependent hydrolases"/>
    <property type="match status" value="1"/>
</dbReference>
<dbReference type="Proteomes" id="UP000070598">
    <property type="component" value="Unassembled WGS sequence"/>
</dbReference>
<dbReference type="InterPro" id="IPR016195">
    <property type="entry name" value="Pol/histidinol_Pase-like"/>
</dbReference>
<organism evidence="1 2">
    <name type="scientific">Carbonactinospora thermoautotrophica</name>
    <dbReference type="NCBI Taxonomy" id="1469144"/>
    <lineage>
        <taxon>Bacteria</taxon>
        <taxon>Bacillati</taxon>
        <taxon>Actinomycetota</taxon>
        <taxon>Actinomycetes</taxon>
        <taxon>Kitasatosporales</taxon>
        <taxon>Carbonactinosporaceae</taxon>
        <taxon>Carbonactinospora</taxon>
    </lineage>
</organism>
<dbReference type="GO" id="GO:0004534">
    <property type="term" value="F:5'-3' RNA exonuclease activity"/>
    <property type="evidence" value="ECO:0007669"/>
    <property type="project" value="TreeGrafter"/>
</dbReference>
<name>A0A132NG65_9ACTN</name>
<protein>
    <submittedName>
        <fullName evidence="1">Phosphoesterase</fullName>
    </submittedName>
</protein>
<comment type="caution">
    <text evidence="1">The sequence shown here is derived from an EMBL/GenBank/DDBJ whole genome shotgun (WGS) entry which is preliminary data.</text>
</comment>
<dbReference type="AlphaFoldDB" id="A0A132NG65"/>
<dbReference type="PANTHER" id="PTHR42924">
    <property type="entry name" value="EXONUCLEASE"/>
    <property type="match status" value="1"/>
</dbReference>
<evidence type="ECO:0000313" key="2">
    <source>
        <dbReference type="Proteomes" id="UP000070598"/>
    </source>
</evidence>
<dbReference type="PATRIC" id="fig|1469144.9.peg.2800"/>
<dbReference type="GO" id="GO:0035312">
    <property type="term" value="F:5'-3' DNA exonuclease activity"/>
    <property type="evidence" value="ECO:0007669"/>
    <property type="project" value="TreeGrafter"/>
</dbReference>
<sequence>NGRAYVEKYTLEPTRAIELIRAAGGVAVFAHPGARKRGRVVGPEVIAELAAAGMAGIEVDHPDHDEDTREELRGLAKELGLLVTGSSDYHGSVKPNRLGENTTDPAVYEEIVARATGTGPVIPTCST</sequence>
<gene>
    <name evidence="1" type="ORF">TR74_12550</name>
</gene>
<dbReference type="PANTHER" id="PTHR42924:SF3">
    <property type="entry name" value="POLYMERASE_HISTIDINOL PHOSPHATASE N-TERMINAL DOMAIN-CONTAINING PROTEIN"/>
    <property type="match status" value="1"/>
</dbReference>
<dbReference type="EMBL" id="JYIK01000915">
    <property type="protein sequence ID" value="KWX08957.1"/>
    <property type="molecule type" value="Genomic_DNA"/>
</dbReference>
<accession>A0A132NG65</accession>
<dbReference type="SUPFAM" id="SSF89550">
    <property type="entry name" value="PHP domain-like"/>
    <property type="match status" value="1"/>
</dbReference>
<reference evidence="2" key="1">
    <citation type="submission" date="2015-02" db="EMBL/GenBank/DDBJ databases">
        <title>Physiological reanalysis, assessment of diazotrophy, and genome sequences of multiple isolates of Streptomyces thermoautotrophicus.</title>
        <authorList>
            <person name="MacKellar D.C."/>
            <person name="Lieber L."/>
            <person name="Norman J."/>
            <person name="Bolger A."/>
            <person name="Tobin C."/>
            <person name="Murray J.W."/>
            <person name="Friesen M."/>
            <person name="Prell J."/>
        </authorList>
    </citation>
    <scope>NUCLEOTIDE SEQUENCE [LARGE SCALE GENOMIC DNA]</scope>
    <source>
        <strain evidence="2">UBT1</strain>
    </source>
</reference>
<proteinExistence type="predicted"/>
<dbReference type="InterPro" id="IPR052018">
    <property type="entry name" value="PHP_domain"/>
</dbReference>
<feature type="non-terminal residue" evidence="1">
    <location>
        <position position="1"/>
    </location>
</feature>